<gene>
    <name evidence="1" type="ORF">B0T24DRAFT_383244</name>
</gene>
<evidence type="ECO:0000313" key="1">
    <source>
        <dbReference type="EMBL" id="KAK3367146.1"/>
    </source>
</evidence>
<accession>A0AAE0JZA1</accession>
<evidence type="ECO:0000313" key="2">
    <source>
        <dbReference type="Proteomes" id="UP001287356"/>
    </source>
</evidence>
<organism evidence="1 2">
    <name type="scientific">Lasiosphaeria ovina</name>
    <dbReference type="NCBI Taxonomy" id="92902"/>
    <lineage>
        <taxon>Eukaryota</taxon>
        <taxon>Fungi</taxon>
        <taxon>Dikarya</taxon>
        <taxon>Ascomycota</taxon>
        <taxon>Pezizomycotina</taxon>
        <taxon>Sordariomycetes</taxon>
        <taxon>Sordariomycetidae</taxon>
        <taxon>Sordariales</taxon>
        <taxon>Lasiosphaeriaceae</taxon>
        <taxon>Lasiosphaeria</taxon>
    </lineage>
</organism>
<name>A0AAE0JZA1_9PEZI</name>
<reference evidence="1" key="1">
    <citation type="journal article" date="2023" name="Mol. Phylogenet. Evol.">
        <title>Genome-scale phylogeny and comparative genomics of the fungal order Sordariales.</title>
        <authorList>
            <person name="Hensen N."/>
            <person name="Bonometti L."/>
            <person name="Westerberg I."/>
            <person name="Brannstrom I.O."/>
            <person name="Guillou S."/>
            <person name="Cros-Aarteil S."/>
            <person name="Calhoun S."/>
            <person name="Haridas S."/>
            <person name="Kuo A."/>
            <person name="Mondo S."/>
            <person name="Pangilinan J."/>
            <person name="Riley R."/>
            <person name="LaButti K."/>
            <person name="Andreopoulos B."/>
            <person name="Lipzen A."/>
            <person name="Chen C."/>
            <person name="Yan M."/>
            <person name="Daum C."/>
            <person name="Ng V."/>
            <person name="Clum A."/>
            <person name="Steindorff A."/>
            <person name="Ohm R.A."/>
            <person name="Martin F."/>
            <person name="Silar P."/>
            <person name="Natvig D.O."/>
            <person name="Lalanne C."/>
            <person name="Gautier V."/>
            <person name="Ament-Velasquez S.L."/>
            <person name="Kruys A."/>
            <person name="Hutchinson M.I."/>
            <person name="Powell A.J."/>
            <person name="Barry K."/>
            <person name="Miller A.N."/>
            <person name="Grigoriev I.V."/>
            <person name="Debuchy R."/>
            <person name="Gladieux P."/>
            <person name="Hiltunen Thoren M."/>
            <person name="Johannesson H."/>
        </authorList>
    </citation>
    <scope>NUCLEOTIDE SEQUENCE</scope>
    <source>
        <strain evidence="1">CBS 958.72</strain>
    </source>
</reference>
<proteinExistence type="predicted"/>
<reference evidence="1" key="2">
    <citation type="submission" date="2023-06" db="EMBL/GenBank/DDBJ databases">
        <authorList>
            <consortium name="Lawrence Berkeley National Laboratory"/>
            <person name="Haridas S."/>
            <person name="Hensen N."/>
            <person name="Bonometti L."/>
            <person name="Westerberg I."/>
            <person name="Brannstrom I.O."/>
            <person name="Guillou S."/>
            <person name="Cros-Aarteil S."/>
            <person name="Calhoun S."/>
            <person name="Kuo A."/>
            <person name="Mondo S."/>
            <person name="Pangilinan J."/>
            <person name="Riley R."/>
            <person name="Labutti K."/>
            <person name="Andreopoulos B."/>
            <person name="Lipzen A."/>
            <person name="Chen C."/>
            <person name="Yanf M."/>
            <person name="Daum C."/>
            <person name="Ng V."/>
            <person name="Clum A."/>
            <person name="Steindorff A."/>
            <person name="Ohm R."/>
            <person name="Martin F."/>
            <person name="Silar P."/>
            <person name="Natvig D."/>
            <person name="Lalanne C."/>
            <person name="Gautier V."/>
            <person name="Ament-Velasquez S.L."/>
            <person name="Kruys A."/>
            <person name="Hutchinson M.I."/>
            <person name="Powell A.J."/>
            <person name="Barry K."/>
            <person name="Miller A.N."/>
            <person name="Grigoriev I.V."/>
            <person name="Debuchy R."/>
            <person name="Gladieux P."/>
            <person name="Thoren M.H."/>
            <person name="Johannesson H."/>
        </authorList>
    </citation>
    <scope>NUCLEOTIDE SEQUENCE</scope>
    <source>
        <strain evidence="1">CBS 958.72</strain>
    </source>
</reference>
<comment type="caution">
    <text evidence="1">The sequence shown here is derived from an EMBL/GenBank/DDBJ whole genome shotgun (WGS) entry which is preliminary data.</text>
</comment>
<dbReference type="AlphaFoldDB" id="A0AAE0JZA1"/>
<dbReference type="Proteomes" id="UP001287356">
    <property type="component" value="Unassembled WGS sequence"/>
</dbReference>
<sequence>MECCRLLNRPPDHQNHRHRGCTWTDRQSARLNGKLGIVIAACMALLMANPAGANDLHLAHLHCTAIYSLAVRGDADRDHGEGIYLGQCASPIPILPRTWLHDPGSLAGSDRALASHGQTHFQLAGTPPRLPLRPAYQTPPGVPWAMHGDAAQATIGHIDPPFPPAATPWASCLGEPRTAKLWSTTKLK</sequence>
<protein>
    <submittedName>
        <fullName evidence="1">Uncharacterized protein</fullName>
    </submittedName>
</protein>
<keyword evidence="2" id="KW-1185">Reference proteome</keyword>
<dbReference type="EMBL" id="JAULSN010000007">
    <property type="protein sequence ID" value="KAK3367146.1"/>
    <property type="molecule type" value="Genomic_DNA"/>
</dbReference>